<name>A0ABQ4R8Q4_9HYPH</name>
<dbReference type="CDD" id="cd06558">
    <property type="entry name" value="crotonase-like"/>
    <property type="match status" value="1"/>
</dbReference>
<evidence type="ECO:0000256" key="1">
    <source>
        <dbReference type="ARBA" id="ARBA00005254"/>
    </source>
</evidence>
<dbReference type="InterPro" id="IPR001753">
    <property type="entry name" value="Enoyl-CoA_hydra/iso"/>
</dbReference>
<gene>
    <name evidence="4" type="primary">crt_2</name>
    <name evidence="4" type="ORF">OPKNFCMD_5922</name>
</gene>
<protein>
    <submittedName>
        <fullName evidence="4">Short-chain-enoyl-CoA hydratase</fullName>
    </submittedName>
</protein>
<evidence type="ECO:0000256" key="3">
    <source>
        <dbReference type="RuleBase" id="RU003707"/>
    </source>
</evidence>
<comment type="similarity">
    <text evidence="1 3">Belongs to the enoyl-CoA hydratase/isomerase family.</text>
</comment>
<dbReference type="InterPro" id="IPR029045">
    <property type="entry name" value="ClpP/crotonase-like_dom_sf"/>
</dbReference>
<dbReference type="Gene3D" id="3.90.226.10">
    <property type="entry name" value="2-enoyl-CoA Hydratase, Chain A, domain 1"/>
    <property type="match status" value="1"/>
</dbReference>
<dbReference type="PROSITE" id="PS00166">
    <property type="entry name" value="ENOYL_COA_HYDRATASE"/>
    <property type="match status" value="1"/>
</dbReference>
<sequence length="257" mass="26588">MSEIDVTLADRVATVTINRPGQRNAMTLAMWRGMAALFGRLSADPEVRAIILTGAGEDFSTGADIAEFGLVRGDAGQAEAYEVAVDACSAAIEAAAKPTLAALRGYCLGGGNHLAMACDFRVADPSARIGIPAARLSIVYGVRSTQRLLALVGLPAAKRLLFTAERIDAAEGLRLGFLDRVGPDALAEARRLAAAMADNAPLSIAGAKAILNGLAMGPGALDPALAEGLIAQAADSHDYREGRAAFADKRKPAFRGC</sequence>
<accession>A0ABQ4R8Q4</accession>
<dbReference type="Pfam" id="PF00378">
    <property type="entry name" value="ECH_1"/>
    <property type="match status" value="1"/>
</dbReference>
<keyword evidence="2" id="KW-0456">Lyase</keyword>
<dbReference type="PANTHER" id="PTHR11941">
    <property type="entry name" value="ENOYL-COA HYDRATASE-RELATED"/>
    <property type="match status" value="1"/>
</dbReference>
<dbReference type="PANTHER" id="PTHR11941:SF54">
    <property type="entry name" value="ENOYL-COA HYDRATASE, MITOCHONDRIAL"/>
    <property type="match status" value="1"/>
</dbReference>
<dbReference type="Proteomes" id="UP001055167">
    <property type="component" value="Unassembled WGS sequence"/>
</dbReference>
<keyword evidence="5" id="KW-1185">Reference proteome</keyword>
<dbReference type="InterPro" id="IPR014748">
    <property type="entry name" value="Enoyl-CoA_hydra_C"/>
</dbReference>
<dbReference type="Gene3D" id="1.10.12.10">
    <property type="entry name" value="Lyase 2-enoyl-coa Hydratase, Chain A, domain 2"/>
    <property type="match status" value="1"/>
</dbReference>
<reference evidence="4" key="1">
    <citation type="journal article" date="2021" name="Front. Microbiol.">
        <title>Comprehensive Comparative Genomics and Phenotyping of Methylobacterium Species.</title>
        <authorList>
            <person name="Alessa O."/>
            <person name="Ogura Y."/>
            <person name="Fujitani Y."/>
            <person name="Takami H."/>
            <person name="Hayashi T."/>
            <person name="Sahin N."/>
            <person name="Tani A."/>
        </authorList>
    </citation>
    <scope>NUCLEOTIDE SEQUENCE</scope>
    <source>
        <strain evidence="4">KCTC 52305</strain>
    </source>
</reference>
<organism evidence="4 5">
    <name type="scientific">Methylobacterium crusticola</name>
    <dbReference type="NCBI Taxonomy" id="1697972"/>
    <lineage>
        <taxon>Bacteria</taxon>
        <taxon>Pseudomonadati</taxon>
        <taxon>Pseudomonadota</taxon>
        <taxon>Alphaproteobacteria</taxon>
        <taxon>Hyphomicrobiales</taxon>
        <taxon>Methylobacteriaceae</taxon>
        <taxon>Methylobacterium</taxon>
    </lineage>
</organism>
<dbReference type="InterPro" id="IPR018376">
    <property type="entry name" value="Enoyl-CoA_hyd/isom_CS"/>
</dbReference>
<comment type="caution">
    <text evidence="4">The sequence shown here is derived from an EMBL/GenBank/DDBJ whole genome shotgun (WGS) entry which is preliminary data.</text>
</comment>
<proteinExistence type="inferred from homology"/>
<dbReference type="EMBL" id="BPQH01000025">
    <property type="protein sequence ID" value="GJD53151.1"/>
    <property type="molecule type" value="Genomic_DNA"/>
</dbReference>
<evidence type="ECO:0000256" key="2">
    <source>
        <dbReference type="ARBA" id="ARBA00023239"/>
    </source>
</evidence>
<reference evidence="4" key="2">
    <citation type="submission" date="2021-08" db="EMBL/GenBank/DDBJ databases">
        <authorList>
            <person name="Tani A."/>
            <person name="Ola A."/>
            <person name="Ogura Y."/>
            <person name="Katsura K."/>
            <person name="Hayashi T."/>
        </authorList>
    </citation>
    <scope>NUCLEOTIDE SEQUENCE</scope>
    <source>
        <strain evidence="4">KCTC 52305</strain>
    </source>
</reference>
<evidence type="ECO:0000313" key="5">
    <source>
        <dbReference type="Proteomes" id="UP001055167"/>
    </source>
</evidence>
<dbReference type="RefSeq" id="WP_128565537.1">
    <property type="nucleotide sequence ID" value="NZ_BPQH01000025.1"/>
</dbReference>
<evidence type="ECO:0000313" key="4">
    <source>
        <dbReference type="EMBL" id="GJD53151.1"/>
    </source>
</evidence>
<dbReference type="SUPFAM" id="SSF52096">
    <property type="entry name" value="ClpP/crotonase"/>
    <property type="match status" value="1"/>
</dbReference>